<dbReference type="GO" id="GO:0003998">
    <property type="term" value="F:acylphosphatase activity"/>
    <property type="evidence" value="ECO:0007669"/>
    <property type="project" value="UniProtKB-EC"/>
</dbReference>
<evidence type="ECO:0000259" key="13">
    <source>
        <dbReference type="PROSITE" id="PS51163"/>
    </source>
</evidence>
<feature type="domain" description="Acylphosphatase-like" evidence="12">
    <location>
        <begin position="3"/>
        <end position="90"/>
    </location>
</feature>
<keyword evidence="5" id="KW-0479">Metal-binding</keyword>
<dbReference type="Gene3D" id="3.30.110.120">
    <property type="match status" value="1"/>
</dbReference>
<dbReference type="InterPro" id="IPR006070">
    <property type="entry name" value="Sua5-like_dom"/>
</dbReference>
<evidence type="ECO:0000256" key="11">
    <source>
        <dbReference type="PROSITE-ProRule" id="PRU00520"/>
    </source>
</evidence>
<dbReference type="Pfam" id="PF22521">
    <property type="entry name" value="HypF_C_2"/>
    <property type="match status" value="1"/>
</dbReference>
<keyword evidence="6" id="KW-0863">Zinc-finger</keyword>
<dbReference type="FunFam" id="3.30.420.40:FF:000124">
    <property type="entry name" value="Carbamoyltransferase HypF"/>
    <property type="match status" value="1"/>
</dbReference>
<dbReference type="SUPFAM" id="SSF55821">
    <property type="entry name" value="YrdC/RibB"/>
    <property type="match status" value="1"/>
</dbReference>
<evidence type="ECO:0000256" key="1">
    <source>
        <dbReference type="ARBA" id="ARBA00004711"/>
    </source>
</evidence>
<dbReference type="PROSITE" id="PS51163">
    <property type="entry name" value="YRDC"/>
    <property type="match status" value="1"/>
</dbReference>
<dbReference type="PROSITE" id="PS51160">
    <property type="entry name" value="ACYLPHOSPHATASE_3"/>
    <property type="match status" value="1"/>
</dbReference>
<dbReference type="InterPro" id="IPR041440">
    <property type="entry name" value="HypF_C"/>
</dbReference>
<dbReference type="GO" id="GO:0003725">
    <property type="term" value="F:double-stranded RNA binding"/>
    <property type="evidence" value="ECO:0007669"/>
    <property type="project" value="InterPro"/>
</dbReference>
<keyword evidence="14" id="KW-0808">Transferase</keyword>
<dbReference type="RefSeq" id="WP_078695880.1">
    <property type="nucleotide sequence ID" value="NZ_FUYH01000005.1"/>
</dbReference>
<comment type="similarity">
    <text evidence="3 10">Belongs to the carbamoyltransferase HypF family.</text>
</comment>
<evidence type="ECO:0000256" key="3">
    <source>
        <dbReference type="ARBA" id="ARBA00008097"/>
    </source>
</evidence>
<keyword evidence="15" id="KW-1185">Reference proteome</keyword>
<dbReference type="NCBIfam" id="TIGR00143">
    <property type="entry name" value="hypF"/>
    <property type="match status" value="1"/>
</dbReference>
<gene>
    <name evidence="14" type="ORF">SAMN05443428_10557</name>
</gene>
<dbReference type="Proteomes" id="UP000190105">
    <property type="component" value="Unassembled WGS sequence"/>
</dbReference>
<dbReference type="OrthoDB" id="9808093at2"/>
<dbReference type="PROSITE" id="PS00150">
    <property type="entry name" value="ACYLPHOSPHATASE_1"/>
    <property type="match status" value="1"/>
</dbReference>
<dbReference type="Gene3D" id="3.90.870.50">
    <property type="match status" value="1"/>
</dbReference>
<dbReference type="GO" id="GO:0008270">
    <property type="term" value="F:zinc ion binding"/>
    <property type="evidence" value="ECO:0007669"/>
    <property type="project" value="UniProtKB-KW"/>
</dbReference>
<comment type="similarity">
    <text evidence="2">Belongs to the acylphosphatase family.</text>
</comment>
<dbReference type="Pfam" id="PF00708">
    <property type="entry name" value="Acylphosphatase"/>
    <property type="match status" value="1"/>
</dbReference>
<protein>
    <recommendedName>
        <fullName evidence="10">Carbamoyltransferase</fullName>
        <ecNumber evidence="10">6.2.-.-</ecNumber>
    </recommendedName>
</protein>
<proteinExistence type="inferred from homology"/>
<comment type="catalytic activity">
    <reaction evidence="8 11">
        <text>an acyl phosphate + H2O = a carboxylate + phosphate + H(+)</text>
        <dbReference type="Rhea" id="RHEA:14965"/>
        <dbReference type="ChEBI" id="CHEBI:15377"/>
        <dbReference type="ChEBI" id="CHEBI:15378"/>
        <dbReference type="ChEBI" id="CHEBI:29067"/>
        <dbReference type="ChEBI" id="CHEBI:43474"/>
        <dbReference type="ChEBI" id="CHEBI:59918"/>
        <dbReference type="EC" id="3.6.1.7"/>
    </reaction>
</comment>
<evidence type="ECO:0000256" key="6">
    <source>
        <dbReference type="ARBA" id="ARBA00022771"/>
    </source>
</evidence>
<evidence type="ECO:0000256" key="5">
    <source>
        <dbReference type="ARBA" id="ARBA00022723"/>
    </source>
</evidence>
<evidence type="ECO:0000259" key="12">
    <source>
        <dbReference type="PROSITE" id="PS51160"/>
    </source>
</evidence>
<evidence type="ECO:0000256" key="10">
    <source>
        <dbReference type="PIRNR" id="PIRNR006256"/>
    </source>
</evidence>
<dbReference type="InterPro" id="IPR011125">
    <property type="entry name" value="Znf_HypF"/>
</dbReference>
<dbReference type="Pfam" id="PF01300">
    <property type="entry name" value="Sua5_yciO_yrdC"/>
    <property type="match status" value="1"/>
</dbReference>
<dbReference type="InterPro" id="IPR017968">
    <property type="entry name" value="Acylphosphatase_CS"/>
</dbReference>
<dbReference type="InterPro" id="IPR004421">
    <property type="entry name" value="Carbamoyltransferase_HypF"/>
</dbReference>
<evidence type="ECO:0000313" key="15">
    <source>
        <dbReference type="Proteomes" id="UP000190105"/>
    </source>
</evidence>
<dbReference type="PIRSF" id="PIRSF006256">
    <property type="entry name" value="CMPcnvr_hdrg_mat"/>
    <property type="match status" value="1"/>
</dbReference>
<dbReference type="PANTHER" id="PTHR42959">
    <property type="entry name" value="CARBAMOYLTRANSFERASE"/>
    <property type="match status" value="1"/>
</dbReference>
<dbReference type="GO" id="GO:0016874">
    <property type="term" value="F:ligase activity"/>
    <property type="evidence" value="ECO:0007669"/>
    <property type="project" value="UniProtKB-UniRule"/>
</dbReference>
<name>A0A1T4X0W7_9CLOT</name>
<organism evidence="14 15">
    <name type="scientific">Caloramator quimbayensis</name>
    <dbReference type="NCBI Taxonomy" id="1147123"/>
    <lineage>
        <taxon>Bacteria</taxon>
        <taxon>Bacillati</taxon>
        <taxon>Bacillota</taxon>
        <taxon>Clostridia</taxon>
        <taxon>Eubacteriales</taxon>
        <taxon>Clostridiaceae</taxon>
        <taxon>Caloramator</taxon>
    </lineage>
</organism>
<feature type="domain" description="YrdC-like" evidence="13">
    <location>
        <begin position="199"/>
        <end position="383"/>
    </location>
</feature>
<dbReference type="Gene3D" id="3.30.420.40">
    <property type="match status" value="1"/>
</dbReference>
<evidence type="ECO:0000256" key="9">
    <source>
        <dbReference type="ARBA" id="ARBA00048220"/>
    </source>
</evidence>
<dbReference type="EMBL" id="FUYH01000005">
    <property type="protein sequence ID" value="SKA83230.1"/>
    <property type="molecule type" value="Genomic_DNA"/>
</dbReference>
<keyword evidence="11" id="KW-0378">Hydrolase</keyword>
<dbReference type="STRING" id="1147123.SAMN05443428_10557"/>
<dbReference type="InterPro" id="IPR017945">
    <property type="entry name" value="DHBP_synth_RibB-like_a/b_dom"/>
</dbReference>
<dbReference type="EC" id="6.2.-.-" evidence="10"/>
<dbReference type="SUPFAM" id="SSF54975">
    <property type="entry name" value="Acylphosphatase/BLUF domain-like"/>
    <property type="match status" value="1"/>
</dbReference>
<dbReference type="InterPro" id="IPR001792">
    <property type="entry name" value="Acylphosphatase-like_dom"/>
</dbReference>
<dbReference type="InterPro" id="IPR036046">
    <property type="entry name" value="Acylphosphatase-like_dom_sf"/>
</dbReference>
<evidence type="ECO:0000313" key="14">
    <source>
        <dbReference type="EMBL" id="SKA83230.1"/>
    </source>
</evidence>
<reference evidence="15" key="1">
    <citation type="submission" date="2017-02" db="EMBL/GenBank/DDBJ databases">
        <authorList>
            <person name="Varghese N."/>
            <person name="Submissions S."/>
        </authorList>
    </citation>
    <scope>NUCLEOTIDE SEQUENCE [LARGE SCALE GENOMIC DNA]</scope>
    <source>
        <strain evidence="15">USBA 833</strain>
    </source>
</reference>
<comment type="catalytic activity">
    <reaction evidence="9">
        <text>C-terminal L-cysteinyl-[HypE protein] + carbamoyl phosphate + ATP + H2O = C-terminal S-carboxamide-L-cysteinyl-[HypE protein] + AMP + phosphate + diphosphate + H(+)</text>
        <dbReference type="Rhea" id="RHEA:55636"/>
        <dbReference type="Rhea" id="RHEA-COMP:14247"/>
        <dbReference type="Rhea" id="RHEA-COMP:14392"/>
        <dbReference type="ChEBI" id="CHEBI:15377"/>
        <dbReference type="ChEBI" id="CHEBI:15378"/>
        <dbReference type="ChEBI" id="CHEBI:30616"/>
        <dbReference type="ChEBI" id="CHEBI:33019"/>
        <dbReference type="ChEBI" id="CHEBI:43474"/>
        <dbReference type="ChEBI" id="CHEBI:58228"/>
        <dbReference type="ChEBI" id="CHEBI:76913"/>
        <dbReference type="ChEBI" id="CHEBI:139126"/>
        <dbReference type="ChEBI" id="CHEBI:456215"/>
    </reaction>
</comment>
<dbReference type="Pfam" id="PF07503">
    <property type="entry name" value="zf-HYPF"/>
    <property type="match status" value="2"/>
</dbReference>
<comment type="pathway">
    <text evidence="1">Protein modification; [NiFe] hydrogenase maturation.</text>
</comment>
<sequence>MKTIRLDINGIVQGVGFRPFIHKLVNDYNIKGWIKNTSSGVLMEIQGQDKSLINFIQDLIFKNPKLSVIEKIKVEEIENTTIYRDFKIIKSSENKEKFTLISPDVCICDDCLRELFDKRNRRYRYPFINCTNCGPRFTIIKDIPYDRDKTTMKNFKMCEKCEGEYREINDRRYHAQPNCCFDCGPEIYFIDKEGNKIEKDPIKETANYIREGKIVAIKGIGGFHLCCDALNGETVNELRKRKHRDEKPFALMAKNIESIKKWCFINEAEEKMLTSYKRPIVLLRKKYDKTFEYISMDNRYLGFMLPYTPVHYLIFEEDLDVLVMTSANLSDFPIEYKNEEALERLSSIADGFLMNDRDIYVRCDDSVVREFNGKEYPLRRSRGYVPFPIKINEDIGKILACGAEQKSSFALSRNNYIFLSQHIGDMKNIETFDFYMHQINHFQNLFNVKPVKIACDFHPDYMSTQYAIKKSKEDGVLLCFVQHHHAHMASCMADNNLKKDVIGVIWDGTGYGIDGTIWGGEFLAGNYSGFKRLGSIKPIPLPGGDRAVKDIYRIGYSVLYETYNKIPEDFRFYEDYLAIEKMLNKKINTPYASSIGRLFDAIASITNVKQKASYEGQGAVVLENISQKTEEYYEFEIKDINDILKFDWTYVIEQVVYDVRKNISPSIISAKFMNTLIYVSSMIVERIGKMTGIKDVVLSGGVFQNMYLLPQVKRNIELKGFNVYCHSRVSANDEGIALGQCLIAYHGGDIKCV</sequence>
<evidence type="ECO:0000256" key="4">
    <source>
        <dbReference type="ARBA" id="ARBA00022598"/>
    </source>
</evidence>
<evidence type="ECO:0000256" key="8">
    <source>
        <dbReference type="ARBA" id="ARBA00047645"/>
    </source>
</evidence>
<dbReference type="UniPathway" id="UPA00335"/>
<feature type="active site" evidence="11">
    <location>
        <position position="18"/>
    </location>
</feature>
<dbReference type="Gene3D" id="3.30.420.360">
    <property type="match status" value="1"/>
</dbReference>
<feature type="active site" evidence="11">
    <location>
        <position position="36"/>
    </location>
</feature>
<keyword evidence="7" id="KW-0862">Zinc</keyword>
<dbReference type="Pfam" id="PF17788">
    <property type="entry name" value="HypF_C"/>
    <property type="match status" value="1"/>
</dbReference>
<dbReference type="AlphaFoldDB" id="A0A1T4X0W7"/>
<dbReference type="PANTHER" id="PTHR42959:SF1">
    <property type="entry name" value="CARBAMOYLTRANSFERASE HYPF"/>
    <property type="match status" value="1"/>
</dbReference>
<accession>A0A1T4X0W7</accession>
<dbReference type="GO" id="GO:0051604">
    <property type="term" value="P:protein maturation"/>
    <property type="evidence" value="ECO:0007669"/>
    <property type="project" value="TreeGrafter"/>
</dbReference>
<keyword evidence="4" id="KW-0436">Ligase</keyword>
<evidence type="ECO:0000256" key="7">
    <source>
        <dbReference type="ARBA" id="ARBA00022833"/>
    </source>
</evidence>
<evidence type="ECO:0000256" key="2">
    <source>
        <dbReference type="ARBA" id="ARBA00005614"/>
    </source>
</evidence>
<dbReference type="GO" id="GO:0016743">
    <property type="term" value="F:carboxyl- or carbamoyltransferase activity"/>
    <property type="evidence" value="ECO:0007669"/>
    <property type="project" value="UniProtKB-UniRule"/>
</dbReference>
<dbReference type="InterPro" id="IPR055128">
    <property type="entry name" value="HypF_C_2"/>
</dbReference>
<dbReference type="InterPro" id="IPR051060">
    <property type="entry name" value="Carbamoyltrans_HypF-like"/>
</dbReference>